<reference evidence="2 3" key="1">
    <citation type="submission" date="2023-06" db="EMBL/GenBank/DDBJ databases">
        <authorList>
            <person name="Oyuntsetseg B."/>
            <person name="Kim S.B."/>
        </authorList>
    </citation>
    <scope>NUCLEOTIDE SEQUENCE [LARGE SCALE GENOMIC DNA]</scope>
    <source>
        <strain evidence="2 3">2-15</strain>
    </source>
</reference>
<gene>
    <name evidence="2" type="ORF">QRX50_43470</name>
</gene>
<dbReference type="Pfam" id="PF04087">
    <property type="entry name" value="DUF389"/>
    <property type="match status" value="1"/>
</dbReference>
<keyword evidence="3" id="KW-1185">Reference proteome</keyword>
<evidence type="ECO:0000313" key="3">
    <source>
        <dbReference type="Proteomes" id="UP001236014"/>
    </source>
</evidence>
<feature type="transmembrane region" description="Helical" evidence="1">
    <location>
        <begin position="213"/>
        <end position="235"/>
    </location>
</feature>
<proteinExistence type="predicted"/>
<feature type="transmembrane region" description="Helical" evidence="1">
    <location>
        <begin position="242"/>
        <end position="266"/>
    </location>
</feature>
<keyword evidence="1" id="KW-0472">Membrane</keyword>
<keyword evidence="1" id="KW-0812">Transmembrane</keyword>
<dbReference type="InterPro" id="IPR005240">
    <property type="entry name" value="DUF389"/>
</dbReference>
<dbReference type="RefSeq" id="WP_285968895.1">
    <property type="nucleotide sequence ID" value="NZ_CP127294.1"/>
</dbReference>
<dbReference type="PANTHER" id="PTHR20992">
    <property type="entry name" value="AT15442P-RELATED"/>
    <property type="match status" value="1"/>
</dbReference>
<feature type="transmembrane region" description="Helical" evidence="1">
    <location>
        <begin position="116"/>
        <end position="135"/>
    </location>
</feature>
<name>A0A9Y2IEU4_9PSEU</name>
<protein>
    <submittedName>
        <fullName evidence="2">DUF389 domain-containing protein</fullName>
    </submittedName>
</protein>
<organism evidence="2 3">
    <name type="scientific">Amycolatopsis carbonis</name>
    <dbReference type="NCBI Taxonomy" id="715471"/>
    <lineage>
        <taxon>Bacteria</taxon>
        <taxon>Bacillati</taxon>
        <taxon>Actinomycetota</taxon>
        <taxon>Actinomycetes</taxon>
        <taxon>Pseudonocardiales</taxon>
        <taxon>Pseudonocardiaceae</taxon>
        <taxon>Amycolatopsis</taxon>
    </lineage>
</organism>
<sequence length="313" mass="32235">MLHLRAVCPPEQTDQAIELLRAHAGTAHLIVHRGAAVAPEGDLIEVDLAREAADEVVDSLCALRLDRTGGITLEALDTALSDAADAAEEAAPGEGADAVVWQELLGRTGEESRWNATFQAFLVIACLLAAVGVITDSPVTVVGAMVVGPEFGPLAALAVGAVLRRWDLLRQAAAALAVGFPVAMVFTGAIVLLGDAVGVFDTAAIVGNHEVDFVYQVGEASFVVALLAGAAGMLAMTSAKSAALVGVFISVTTVPAAGYAMVAAVAGSWDRAGYSILQLFVNLVGIVLAAAIVLILRRRKQRSGDLLRPLSRG</sequence>
<evidence type="ECO:0000313" key="2">
    <source>
        <dbReference type="EMBL" id="WIX78169.1"/>
    </source>
</evidence>
<dbReference type="Proteomes" id="UP001236014">
    <property type="component" value="Chromosome"/>
</dbReference>
<dbReference type="KEGG" id="acab:QRX50_43470"/>
<dbReference type="AlphaFoldDB" id="A0A9Y2IEU4"/>
<keyword evidence="1" id="KW-1133">Transmembrane helix</keyword>
<accession>A0A9Y2IEU4</accession>
<dbReference type="EMBL" id="CP127294">
    <property type="protein sequence ID" value="WIX78169.1"/>
    <property type="molecule type" value="Genomic_DNA"/>
</dbReference>
<dbReference type="PANTHER" id="PTHR20992:SF9">
    <property type="entry name" value="AT15442P-RELATED"/>
    <property type="match status" value="1"/>
</dbReference>
<evidence type="ECO:0000256" key="1">
    <source>
        <dbReference type="SAM" id="Phobius"/>
    </source>
</evidence>
<feature type="transmembrane region" description="Helical" evidence="1">
    <location>
        <begin position="272"/>
        <end position="296"/>
    </location>
</feature>
<feature type="transmembrane region" description="Helical" evidence="1">
    <location>
        <begin position="175"/>
        <end position="193"/>
    </location>
</feature>
<feature type="transmembrane region" description="Helical" evidence="1">
    <location>
        <begin position="141"/>
        <end position="163"/>
    </location>
</feature>